<sequence length="192" mass="22735">MDSRISVDSLRLWLHIKHQYSNAHIALLDAQLPTSTYRDLCIQHIHHYIDSLFAIAKPNLRVNGRNFEDLNENDQEIEPFDEALDRHIWSLSDQRLKWDREIARTRTEKPREVETMLRDLFDRQREAQTQDMVVDNKDKIKDEPLEERLAQVEQVFKKASALSEELNQSIPIQSERSHRVKTVMKEVKALKP</sequence>
<gene>
    <name evidence="1" type="ORF">PILCRDRAFT_9343</name>
</gene>
<dbReference type="HOGENOM" id="CLU_088334_0_0_1"/>
<organism evidence="1 2">
    <name type="scientific">Piloderma croceum (strain F 1598)</name>
    <dbReference type="NCBI Taxonomy" id="765440"/>
    <lineage>
        <taxon>Eukaryota</taxon>
        <taxon>Fungi</taxon>
        <taxon>Dikarya</taxon>
        <taxon>Basidiomycota</taxon>
        <taxon>Agaricomycotina</taxon>
        <taxon>Agaricomycetes</taxon>
        <taxon>Agaricomycetidae</taxon>
        <taxon>Atheliales</taxon>
        <taxon>Atheliaceae</taxon>
        <taxon>Piloderma</taxon>
    </lineage>
</organism>
<dbReference type="Proteomes" id="UP000054166">
    <property type="component" value="Unassembled WGS sequence"/>
</dbReference>
<dbReference type="AlphaFoldDB" id="A0A0C3F891"/>
<dbReference type="FunCoup" id="A0A0C3F891">
    <property type="interactions" value="18"/>
</dbReference>
<accession>A0A0C3F891</accession>
<reference evidence="2" key="2">
    <citation type="submission" date="2015-01" db="EMBL/GenBank/DDBJ databases">
        <title>Evolutionary Origins and Diversification of the Mycorrhizal Mutualists.</title>
        <authorList>
            <consortium name="DOE Joint Genome Institute"/>
            <consortium name="Mycorrhizal Genomics Consortium"/>
            <person name="Kohler A."/>
            <person name="Kuo A."/>
            <person name="Nagy L.G."/>
            <person name="Floudas D."/>
            <person name="Copeland A."/>
            <person name="Barry K.W."/>
            <person name="Cichocki N."/>
            <person name="Veneault-Fourrey C."/>
            <person name="LaButti K."/>
            <person name="Lindquist E.A."/>
            <person name="Lipzen A."/>
            <person name="Lundell T."/>
            <person name="Morin E."/>
            <person name="Murat C."/>
            <person name="Riley R."/>
            <person name="Ohm R."/>
            <person name="Sun H."/>
            <person name="Tunlid A."/>
            <person name="Henrissat B."/>
            <person name="Grigoriev I.V."/>
            <person name="Hibbett D.S."/>
            <person name="Martin F."/>
        </authorList>
    </citation>
    <scope>NUCLEOTIDE SEQUENCE [LARGE SCALE GENOMIC DNA]</scope>
    <source>
        <strain evidence="2">F 1598</strain>
    </source>
</reference>
<protein>
    <submittedName>
        <fullName evidence="1">Uncharacterized protein</fullName>
    </submittedName>
</protein>
<name>A0A0C3F891_PILCF</name>
<dbReference type="PANTHER" id="PTHR31749">
    <property type="entry name" value="KINETOCHORE-ASSOCIATED PROTEIN NSL1 HOMOLOG"/>
    <property type="match status" value="1"/>
</dbReference>
<reference evidence="1 2" key="1">
    <citation type="submission" date="2014-04" db="EMBL/GenBank/DDBJ databases">
        <authorList>
            <consortium name="DOE Joint Genome Institute"/>
            <person name="Kuo A."/>
            <person name="Tarkka M."/>
            <person name="Buscot F."/>
            <person name="Kohler A."/>
            <person name="Nagy L.G."/>
            <person name="Floudas D."/>
            <person name="Copeland A."/>
            <person name="Barry K.W."/>
            <person name="Cichocki N."/>
            <person name="Veneault-Fourrey C."/>
            <person name="LaButti K."/>
            <person name="Lindquist E.A."/>
            <person name="Lipzen A."/>
            <person name="Lundell T."/>
            <person name="Morin E."/>
            <person name="Murat C."/>
            <person name="Sun H."/>
            <person name="Tunlid A."/>
            <person name="Henrissat B."/>
            <person name="Grigoriev I.V."/>
            <person name="Hibbett D.S."/>
            <person name="Martin F."/>
            <person name="Nordberg H.P."/>
            <person name="Cantor M.N."/>
            <person name="Hua S.X."/>
        </authorList>
    </citation>
    <scope>NUCLEOTIDE SEQUENCE [LARGE SCALE GENOMIC DNA]</scope>
    <source>
        <strain evidence="1 2">F 1598</strain>
    </source>
</reference>
<dbReference type="GO" id="GO:0000070">
    <property type="term" value="P:mitotic sister chromatid segregation"/>
    <property type="evidence" value="ECO:0007669"/>
    <property type="project" value="InterPro"/>
</dbReference>
<dbReference type="InterPro" id="IPR013950">
    <property type="entry name" value="Mis14/Nsl1"/>
</dbReference>
<dbReference type="InParanoid" id="A0A0C3F891"/>
<dbReference type="GO" id="GO:0000444">
    <property type="term" value="C:MIS12/MIND type complex"/>
    <property type="evidence" value="ECO:0007669"/>
    <property type="project" value="TreeGrafter"/>
</dbReference>
<keyword evidence="2" id="KW-1185">Reference proteome</keyword>
<dbReference type="PANTHER" id="PTHR31749:SF3">
    <property type="entry name" value="KINETOCHORE-ASSOCIATED PROTEIN NSL1 HOMOLOG"/>
    <property type="match status" value="1"/>
</dbReference>
<dbReference type="OrthoDB" id="2135762at2759"/>
<evidence type="ECO:0000313" key="1">
    <source>
        <dbReference type="EMBL" id="KIM80935.1"/>
    </source>
</evidence>
<dbReference type="Pfam" id="PF08641">
    <property type="entry name" value="Mis14"/>
    <property type="match status" value="1"/>
</dbReference>
<dbReference type="EMBL" id="KN833002">
    <property type="protein sequence ID" value="KIM80935.1"/>
    <property type="molecule type" value="Genomic_DNA"/>
</dbReference>
<proteinExistence type="predicted"/>
<evidence type="ECO:0000313" key="2">
    <source>
        <dbReference type="Proteomes" id="UP000054166"/>
    </source>
</evidence>